<comment type="caution">
    <text evidence="1">The sequence shown here is derived from an EMBL/GenBank/DDBJ whole genome shotgun (WGS) entry which is preliminary data.</text>
</comment>
<dbReference type="EMBL" id="JANJYJ010000007">
    <property type="protein sequence ID" value="KAK3199588.1"/>
    <property type="molecule type" value="Genomic_DNA"/>
</dbReference>
<protein>
    <submittedName>
        <fullName evidence="1">Uncharacterized protein</fullName>
    </submittedName>
</protein>
<gene>
    <name evidence="1" type="ORF">Dsin_023003</name>
</gene>
<accession>A0AAE0A2F9</accession>
<name>A0AAE0A2F9_9ROSI</name>
<reference evidence="1" key="1">
    <citation type="journal article" date="2023" name="Plant J.">
        <title>Genome sequences and population genomics provide insights into the demographic history, inbreeding, and mutation load of two 'living fossil' tree species of Dipteronia.</title>
        <authorList>
            <person name="Feng Y."/>
            <person name="Comes H.P."/>
            <person name="Chen J."/>
            <person name="Zhu S."/>
            <person name="Lu R."/>
            <person name="Zhang X."/>
            <person name="Li P."/>
            <person name="Qiu J."/>
            <person name="Olsen K.M."/>
            <person name="Qiu Y."/>
        </authorList>
    </citation>
    <scope>NUCLEOTIDE SEQUENCE</scope>
    <source>
        <strain evidence="1">NBL</strain>
    </source>
</reference>
<dbReference type="AlphaFoldDB" id="A0AAE0A2F9"/>
<organism evidence="1 2">
    <name type="scientific">Dipteronia sinensis</name>
    <dbReference type="NCBI Taxonomy" id="43782"/>
    <lineage>
        <taxon>Eukaryota</taxon>
        <taxon>Viridiplantae</taxon>
        <taxon>Streptophyta</taxon>
        <taxon>Embryophyta</taxon>
        <taxon>Tracheophyta</taxon>
        <taxon>Spermatophyta</taxon>
        <taxon>Magnoliopsida</taxon>
        <taxon>eudicotyledons</taxon>
        <taxon>Gunneridae</taxon>
        <taxon>Pentapetalae</taxon>
        <taxon>rosids</taxon>
        <taxon>malvids</taxon>
        <taxon>Sapindales</taxon>
        <taxon>Sapindaceae</taxon>
        <taxon>Hippocastanoideae</taxon>
        <taxon>Acereae</taxon>
        <taxon>Dipteronia</taxon>
    </lineage>
</organism>
<proteinExistence type="predicted"/>
<sequence length="145" mass="17088">MPDQGFSEELLLVESCVHHDLDVLLCKHECFLRDWYRVKWLHDGDRNSAFFHAYIPHRQYRKALFTLSINEVLSIDRLVIRDHIVSYYSALFSSDSSRVGYDFSMVNDTIPNMVMVTKNDFLIDIPSVEDIHDAIFAIDNVYFYM</sequence>
<evidence type="ECO:0000313" key="1">
    <source>
        <dbReference type="EMBL" id="KAK3199588.1"/>
    </source>
</evidence>
<keyword evidence="2" id="KW-1185">Reference proteome</keyword>
<evidence type="ECO:0000313" key="2">
    <source>
        <dbReference type="Proteomes" id="UP001281410"/>
    </source>
</evidence>
<dbReference type="Proteomes" id="UP001281410">
    <property type="component" value="Unassembled WGS sequence"/>
</dbReference>